<dbReference type="InterPro" id="IPR051715">
    <property type="entry name" value="Intimin-Invasin_domain"/>
</dbReference>
<dbReference type="PROSITE" id="PS51127">
    <property type="entry name" value="BIG1"/>
    <property type="match status" value="2"/>
</dbReference>
<keyword evidence="3" id="KW-0732">Signal</keyword>
<dbReference type="InterPro" id="IPR013783">
    <property type="entry name" value="Ig-like_fold"/>
</dbReference>
<feature type="compositionally biased region" description="Polar residues" evidence="2">
    <location>
        <begin position="718"/>
        <end position="727"/>
    </location>
</feature>
<evidence type="ECO:0000313" key="6">
    <source>
        <dbReference type="Proteomes" id="UP001500359"/>
    </source>
</evidence>
<feature type="signal peptide" evidence="3">
    <location>
        <begin position="1"/>
        <end position="21"/>
    </location>
</feature>
<dbReference type="InterPro" id="IPR003344">
    <property type="entry name" value="Big_1_dom"/>
</dbReference>
<dbReference type="RefSeq" id="WP_343855500.1">
    <property type="nucleotide sequence ID" value="NZ_BAAAFD010000001.1"/>
</dbReference>
<keyword evidence="6" id="KW-1185">Reference proteome</keyword>
<evidence type="ECO:0000313" key="5">
    <source>
        <dbReference type="EMBL" id="GAA0851809.1"/>
    </source>
</evidence>
<protein>
    <recommendedName>
        <fullName evidence="4">Big-1 domain-containing protein</fullName>
    </recommendedName>
</protein>
<feature type="domain" description="Big-1" evidence="4">
    <location>
        <begin position="439"/>
        <end position="534"/>
    </location>
</feature>
<sequence length="727" mass="73768">MTSRLKMFITSLMMLTLSACGGGGSVEREGTTGGGGTGGGTTPVYSVSLSIAGQNGEAGNSLSATTPLVVTATVTSTNGGSVNDQLVTFSFSQTGLAEFSNDSGTALTDSNGVATIGLLVGEDSGDALVIGALDSGVQGQVGFSSAGSSQTGDNPASLELFASSTQLASSGSDQIELIAVVKNAQNILLSGVDVSFAADNNAELQIVQGTTAADGTARAILTSRNNQENRIVTASASSGLFNPEIQITVVGTEVNVDAPSSVVLGDTIDVTIKVADSDGNGLANRTVSLSASQGSIAENATTDAEGQVTVNYQANNSGEVTITASALNAQGTKTFTVQEDSFSFTTVPSQDVPLGQNATLSITWLKDNTPFVGGQVTLSASRGTIGTPTVSTDANGVASFSIQSNNAGVTSITAEGLDGDGQTVSARTQFEFIATNPATILVDASPDLIGPEGQTSTISAIVRDATGNLVKGQVVNFRVDDVSGGFVSPNSSTTDSNGIASVVYTSNAVSSEDAVIVHAEVASNTAVTDFTTLTVGDRAFDISLGTGPIIQIPDDSSYLKEFSVFVSDAVGRPVSNVQLTVSSTPVKFSAGGVYRKGFWFFDTSLDVWVPITTATCANEDINANGSLDAGEDTNGDGRLTPGIVGTISFADGNSTNQNGQSTLQVRYPKAFGAWTDVEVSVFGQSAGSEAVESQNFTFAVAAADLDDQAAPPAPNPFGRSNSCTDNL</sequence>
<reference evidence="5 6" key="1">
    <citation type="journal article" date="2019" name="Int. J. Syst. Evol. Microbiol.">
        <title>The Global Catalogue of Microorganisms (GCM) 10K type strain sequencing project: providing services to taxonomists for standard genome sequencing and annotation.</title>
        <authorList>
            <consortium name="The Broad Institute Genomics Platform"/>
            <consortium name="The Broad Institute Genome Sequencing Center for Infectious Disease"/>
            <person name="Wu L."/>
            <person name="Ma J."/>
        </authorList>
    </citation>
    <scope>NUCLEOTIDE SEQUENCE [LARGE SCALE GENOMIC DNA]</scope>
    <source>
        <strain evidence="5 6">JCM 15896</strain>
    </source>
</reference>
<dbReference type="PANTHER" id="PTHR39576">
    <property type="entry name" value="ATTACHING AND EFFACING PROTEIN HOMOLOG-RELATED-RELATED"/>
    <property type="match status" value="1"/>
</dbReference>
<name>A0ABN1LBJ3_9ALTE</name>
<evidence type="ECO:0000259" key="4">
    <source>
        <dbReference type="PROSITE" id="PS51127"/>
    </source>
</evidence>
<dbReference type="InterPro" id="IPR008964">
    <property type="entry name" value="Invasin/intimin_cell_adhesion"/>
</dbReference>
<dbReference type="SMART" id="SM00634">
    <property type="entry name" value="BID_1"/>
    <property type="match status" value="5"/>
</dbReference>
<organism evidence="5 6">
    <name type="scientific">Aliiglaciecola litoralis</name>
    <dbReference type="NCBI Taxonomy" id="582857"/>
    <lineage>
        <taxon>Bacteria</taxon>
        <taxon>Pseudomonadati</taxon>
        <taxon>Pseudomonadota</taxon>
        <taxon>Gammaproteobacteria</taxon>
        <taxon>Alteromonadales</taxon>
        <taxon>Alteromonadaceae</taxon>
        <taxon>Aliiglaciecola</taxon>
    </lineage>
</organism>
<dbReference type="SUPFAM" id="SSF49373">
    <property type="entry name" value="Invasin/intimin cell-adhesion fragments"/>
    <property type="match status" value="5"/>
</dbReference>
<feature type="domain" description="Big-1" evidence="4">
    <location>
        <begin position="244"/>
        <end position="345"/>
    </location>
</feature>
<dbReference type="EMBL" id="BAAAFD010000001">
    <property type="protein sequence ID" value="GAA0851809.1"/>
    <property type="molecule type" value="Genomic_DNA"/>
</dbReference>
<dbReference type="PROSITE" id="PS51257">
    <property type="entry name" value="PROKAR_LIPOPROTEIN"/>
    <property type="match status" value="1"/>
</dbReference>
<evidence type="ECO:0000256" key="2">
    <source>
        <dbReference type="SAM" id="MobiDB-lite"/>
    </source>
</evidence>
<feature type="chain" id="PRO_5046451251" description="Big-1 domain-containing protein" evidence="3">
    <location>
        <begin position="22"/>
        <end position="727"/>
    </location>
</feature>
<feature type="region of interest" description="Disordered" evidence="2">
    <location>
        <begin position="707"/>
        <end position="727"/>
    </location>
</feature>
<evidence type="ECO:0000256" key="1">
    <source>
        <dbReference type="ARBA" id="ARBA00010116"/>
    </source>
</evidence>
<comment type="caution">
    <text evidence="5">The sequence shown here is derived from an EMBL/GenBank/DDBJ whole genome shotgun (WGS) entry which is preliminary data.</text>
</comment>
<proteinExistence type="inferred from homology"/>
<dbReference type="Pfam" id="PF02369">
    <property type="entry name" value="Big_1"/>
    <property type="match status" value="3"/>
</dbReference>
<dbReference type="Proteomes" id="UP001500359">
    <property type="component" value="Unassembled WGS sequence"/>
</dbReference>
<dbReference type="Gene3D" id="2.60.40.10">
    <property type="entry name" value="Immunoglobulins"/>
    <property type="match status" value="5"/>
</dbReference>
<accession>A0ABN1LBJ3</accession>
<evidence type="ECO:0000256" key="3">
    <source>
        <dbReference type="SAM" id="SignalP"/>
    </source>
</evidence>
<comment type="similarity">
    <text evidence="1">Belongs to the intimin/invasin family.</text>
</comment>
<gene>
    <name evidence="5" type="ORF">GCM10009114_00070</name>
</gene>
<dbReference type="PANTHER" id="PTHR39576:SF2">
    <property type="entry name" value="ATTACHING AND EFFACING PROTEIN HOMOLOG-RELATED"/>
    <property type="match status" value="1"/>
</dbReference>